<evidence type="ECO:0000313" key="3">
    <source>
        <dbReference type="Proteomes" id="UP000181951"/>
    </source>
</evidence>
<dbReference type="InterPro" id="IPR012667">
    <property type="entry name" value="CbtB_put"/>
</dbReference>
<evidence type="ECO:0000256" key="1">
    <source>
        <dbReference type="SAM" id="Phobius"/>
    </source>
</evidence>
<sequence>MSSLSASAATHGATTPEAGAPAIPVVVPHARAVLLLVSTAVIALAVYYFIGVDQGAVSVFGNDMHVHEFVHDARHFLGFPCH</sequence>
<dbReference type="EMBL" id="FODD01000051">
    <property type="protein sequence ID" value="SEO88642.1"/>
    <property type="molecule type" value="Genomic_DNA"/>
</dbReference>
<proteinExistence type="predicted"/>
<evidence type="ECO:0000313" key="2">
    <source>
        <dbReference type="EMBL" id="SEO88642.1"/>
    </source>
</evidence>
<keyword evidence="1" id="KW-0812">Transmembrane</keyword>
<keyword evidence="1" id="KW-1133">Transmembrane helix</keyword>
<feature type="transmembrane region" description="Helical" evidence="1">
    <location>
        <begin position="32"/>
        <end position="50"/>
    </location>
</feature>
<dbReference type="Proteomes" id="UP000181951">
    <property type="component" value="Unassembled WGS sequence"/>
</dbReference>
<dbReference type="Pfam" id="PF09489">
    <property type="entry name" value="CbtB"/>
    <property type="match status" value="1"/>
</dbReference>
<accession>A0A1H8TCL2</accession>
<keyword evidence="3" id="KW-1185">Reference proteome</keyword>
<dbReference type="AlphaFoldDB" id="A0A1H8TCL2"/>
<reference evidence="2 3" key="1">
    <citation type="submission" date="2016-10" db="EMBL/GenBank/DDBJ databases">
        <authorList>
            <person name="de Groot N.N."/>
        </authorList>
    </citation>
    <scope>NUCLEOTIDE SEQUENCE [LARGE SCALE GENOMIC DNA]</scope>
    <source>
        <strain evidence="2 3">CGMCC 4.2026</strain>
    </source>
</reference>
<organism evidence="2 3">
    <name type="scientific">Actinacidiphila rubida</name>
    <dbReference type="NCBI Taxonomy" id="310780"/>
    <lineage>
        <taxon>Bacteria</taxon>
        <taxon>Bacillati</taxon>
        <taxon>Actinomycetota</taxon>
        <taxon>Actinomycetes</taxon>
        <taxon>Kitasatosporales</taxon>
        <taxon>Streptomycetaceae</taxon>
        <taxon>Actinacidiphila</taxon>
    </lineage>
</organism>
<dbReference type="OrthoDB" id="122519at2"/>
<keyword evidence="1" id="KW-0472">Membrane</keyword>
<dbReference type="STRING" id="310780.SAMN05216267_105118"/>
<gene>
    <name evidence="2" type="ORF">SAMN05216267_105118</name>
</gene>
<protein>
    <submittedName>
        <fullName evidence="2">Probable cobalt transporter subunit (CbtB)</fullName>
    </submittedName>
</protein>
<name>A0A1H8TCL2_9ACTN</name>
<dbReference type="RefSeq" id="WP_079138986.1">
    <property type="nucleotide sequence ID" value="NZ_FODD01000051.1"/>
</dbReference>